<dbReference type="InParanoid" id="A0A409YNN2"/>
<gene>
    <name evidence="2" type="ORF">CVT24_011829</name>
</gene>
<evidence type="ECO:0000313" key="2">
    <source>
        <dbReference type="EMBL" id="PPR04707.1"/>
    </source>
</evidence>
<comment type="caution">
    <text evidence="2">The sequence shown here is derived from an EMBL/GenBank/DDBJ whole genome shotgun (WGS) entry which is preliminary data.</text>
</comment>
<keyword evidence="3" id="KW-1185">Reference proteome</keyword>
<evidence type="ECO:0008006" key="4">
    <source>
        <dbReference type="Google" id="ProtNLM"/>
    </source>
</evidence>
<sequence length="286" mass="32211">MMSTPGELEPTTTPHSPYVQTSTQHLAAPSSSHTPIDPTPLSLPATVQAPPGPSEFGDAPDQYHGIDGVRLVVSRVGTYYVLHLTPPTSPEQPPLHTQHDLILPPCTAFYQLRYPQFTTHNCTWQHILDAVSNPVELWAVYEPGSLGEYRDIKSLWQAWDEGTFVPNVGHKPALRLIDSRWGDLRNQKTNKKKFPAWRPRNNDNARAKWSRFHFFIKLIQDRVDEGCSIDTAVQYFDLLRKDDSVHALFKSLKPKKTPRPSSQANTPDLSVAEMQGSSSNKRKRAS</sequence>
<protein>
    <recommendedName>
        <fullName evidence="4">Transcription activator GCR1-like domain-containing protein</fullName>
    </recommendedName>
</protein>
<dbReference type="STRING" id="181874.A0A409YNN2"/>
<dbReference type="OrthoDB" id="3181539at2759"/>
<feature type="compositionally biased region" description="Polar residues" evidence="1">
    <location>
        <begin position="10"/>
        <end position="34"/>
    </location>
</feature>
<accession>A0A409YNN2</accession>
<reference evidence="2 3" key="1">
    <citation type="journal article" date="2018" name="Evol. Lett.">
        <title>Horizontal gene cluster transfer increased hallucinogenic mushroom diversity.</title>
        <authorList>
            <person name="Reynolds H.T."/>
            <person name="Vijayakumar V."/>
            <person name="Gluck-Thaler E."/>
            <person name="Korotkin H.B."/>
            <person name="Matheny P.B."/>
            <person name="Slot J.C."/>
        </authorList>
    </citation>
    <scope>NUCLEOTIDE SEQUENCE [LARGE SCALE GENOMIC DNA]</scope>
    <source>
        <strain evidence="2 3">2629</strain>
    </source>
</reference>
<organism evidence="2 3">
    <name type="scientific">Panaeolus cyanescens</name>
    <dbReference type="NCBI Taxonomy" id="181874"/>
    <lineage>
        <taxon>Eukaryota</taxon>
        <taxon>Fungi</taxon>
        <taxon>Dikarya</taxon>
        <taxon>Basidiomycota</taxon>
        <taxon>Agaricomycotina</taxon>
        <taxon>Agaricomycetes</taxon>
        <taxon>Agaricomycetidae</taxon>
        <taxon>Agaricales</taxon>
        <taxon>Agaricineae</taxon>
        <taxon>Galeropsidaceae</taxon>
        <taxon>Panaeolus</taxon>
    </lineage>
</organism>
<dbReference type="AlphaFoldDB" id="A0A409YNN2"/>
<evidence type="ECO:0000256" key="1">
    <source>
        <dbReference type="SAM" id="MobiDB-lite"/>
    </source>
</evidence>
<evidence type="ECO:0000313" key="3">
    <source>
        <dbReference type="Proteomes" id="UP000284842"/>
    </source>
</evidence>
<dbReference type="Proteomes" id="UP000284842">
    <property type="component" value="Unassembled WGS sequence"/>
</dbReference>
<dbReference type="EMBL" id="NHTK01000902">
    <property type="protein sequence ID" value="PPR04707.1"/>
    <property type="molecule type" value="Genomic_DNA"/>
</dbReference>
<feature type="region of interest" description="Disordered" evidence="1">
    <location>
        <begin position="1"/>
        <end position="61"/>
    </location>
</feature>
<name>A0A409YNN2_9AGAR</name>
<proteinExistence type="predicted"/>
<feature type="region of interest" description="Disordered" evidence="1">
    <location>
        <begin position="250"/>
        <end position="286"/>
    </location>
</feature>
<feature type="compositionally biased region" description="Polar residues" evidence="1">
    <location>
        <begin position="259"/>
        <end position="268"/>
    </location>
</feature>